<evidence type="ECO:0000313" key="1">
    <source>
        <dbReference type="EMBL" id="EFF83470.1"/>
    </source>
</evidence>
<proteinExistence type="predicted"/>
<name>D4XMY3_ACIHA</name>
<organism evidence="1 2">
    <name type="scientific">Acinetobacter haemolyticus ATCC 19194</name>
    <dbReference type="NCBI Taxonomy" id="707232"/>
    <lineage>
        <taxon>Bacteria</taxon>
        <taxon>Pseudomonadati</taxon>
        <taxon>Pseudomonadota</taxon>
        <taxon>Gammaproteobacteria</taxon>
        <taxon>Moraxellales</taxon>
        <taxon>Moraxellaceae</taxon>
        <taxon>Acinetobacter</taxon>
    </lineage>
</organism>
<dbReference type="HOGENOM" id="CLU_209374_0_0_6"/>
<feature type="non-terminal residue" evidence="1">
    <location>
        <position position="62"/>
    </location>
</feature>
<evidence type="ECO:0000313" key="2">
    <source>
        <dbReference type="Proteomes" id="UP000003085"/>
    </source>
</evidence>
<dbReference type="AlphaFoldDB" id="D4XMY3"/>
<gene>
    <name evidence="1" type="ORF">HMP0015_1075</name>
</gene>
<dbReference type="EMBL" id="ADMT01000107">
    <property type="protein sequence ID" value="EFF83470.1"/>
    <property type="molecule type" value="Genomic_DNA"/>
</dbReference>
<reference evidence="2" key="1">
    <citation type="submission" date="2010-03" db="EMBL/GenBank/DDBJ databases">
        <title>Complete sequence of Mobiluncus curtisii ATCC 43063.</title>
        <authorList>
            <person name="Muzny D."/>
            <person name="Qin X."/>
            <person name="Deng J."/>
            <person name="Jiang H."/>
            <person name="Liu Y."/>
            <person name="Qu J."/>
            <person name="Song X.-Z."/>
            <person name="Zhang L."/>
            <person name="Thornton R."/>
            <person name="Coyle M."/>
            <person name="Francisco L."/>
            <person name="Jackson L."/>
            <person name="Javaid M."/>
            <person name="Korchina V."/>
            <person name="Kovar C."/>
            <person name="Mata R."/>
            <person name="Mathew T."/>
            <person name="Ngo R."/>
            <person name="Nguyen L."/>
            <person name="Nguyen N."/>
            <person name="Okwuonu G."/>
            <person name="Ongeri F."/>
            <person name="Pham C."/>
            <person name="Simmons D."/>
            <person name="Wilczek-Boney K."/>
            <person name="Hale W."/>
            <person name="Jakkamsetti A."/>
            <person name="Pham P."/>
            <person name="Ruth R."/>
            <person name="San Lucas F."/>
            <person name="Warren J."/>
            <person name="Zhang J."/>
            <person name="Zhao Z."/>
            <person name="Zhou C."/>
            <person name="Zhu D."/>
            <person name="Lee S."/>
            <person name="Bess C."/>
            <person name="Blankenburg K."/>
            <person name="Forbes L."/>
            <person name="Fu Q."/>
            <person name="Gubbala S."/>
            <person name="Hirani K."/>
            <person name="Jayaseelan J.C."/>
            <person name="Lara F."/>
            <person name="Munidasa M."/>
            <person name="Palculict T."/>
            <person name="Patil S."/>
            <person name="Pu L.-L."/>
            <person name="Saada N."/>
            <person name="Tang L."/>
            <person name="Weissenberger G."/>
            <person name="Zhu Y."/>
            <person name="Hemphill L."/>
            <person name="Shang Y."/>
            <person name="Youmans B."/>
            <person name="Ayvaz T."/>
            <person name="Ross M."/>
            <person name="Santibanez J."/>
            <person name="Aqrawi P."/>
            <person name="Gross S."/>
            <person name="Joshi V."/>
            <person name="Fowler G."/>
            <person name="Nazareth L."/>
            <person name="Reid J."/>
            <person name="Worley K."/>
            <person name="Petrosino J."/>
            <person name="Highlander S."/>
            <person name="Gibbs R."/>
            <person name="Gibbs R."/>
        </authorList>
    </citation>
    <scope>NUCLEOTIDE SEQUENCE [LARGE SCALE GENOMIC DNA]</scope>
    <source>
        <strain evidence="2">ATCC 19194</strain>
    </source>
</reference>
<dbReference type="Proteomes" id="UP000003085">
    <property type="component" value="Unassembled WGS sequence"/>
</dbReference>
<comment type="caution">
    <text evidence="1">The sequence shown here is derived from an EMBL/GenBank/DDBJ whole genome shotgun (WGS) entry which is preliminary data.</text>
</comment>
<sequence>MKFQSIKEAFDEYVLRFDSFPDLILMGRGFQINFLNENPEPNWKVLLESKSEITEVMGCKGL</sequence>
<accession>D4XMY3</accession>
<protein>
    <submittedName>
        <fullName evidence="1">Uncharacterized protein</fullName>
    </submittedName>
</protein>